<dbReference type="InterPro" id="IPR017938">
    <property type="entry name" value="Riboflavin_synthase-like_b-brl"/>
</dbReference>
<dbReference type="EMBL" id="JAFLNA010000007">
    <property type="protein sequence ID" value="MBO0132077.1"/>
    <property type="molecule type" value="Genomic_DNA"/>
</dbReference>
<gene>
    <name evidence="4" type="ORF">JZX89_15165</name>
</gene>
<comment type="similarity">
    <text evidence="1">Belongs to the SIP oxidoreductase family.</text>
</comment>
<sequence>MTNSLLHTGLQPDPGSHAPPSARAAVELDNADEVVSAICDHMVEHGAVIERNSNCWSFRFPNALATFTNEGRVTSVEVSADDLEGLYYIRLSVASHLMEFGPANLELEWKGHGDTLVRPPNFQKFTVESIRQITPRTRRITFSAEDVSKFISMDALHLNLILQENTSDDPQWPTVGANGLIAWDETKPRPSMRKYTVRSLDIDQGTLDIDFVLHADSGPGSKFAEDAVVSDVVGALGPGGGGLVEADRYFFAGDETALPAIARMLEQLSETASATVIIEVSDKLEIQNLCSRARLETSWILREDGALGNSLEFVRLVTNIDIPDDDRRTYLWVGCEFQSAQTIRKALRSSPRIAKKDQLVVSYWRSGHADDG</sequence>
<dbReference type="InterPro" id="IPR039374">
    <property type="entry name" value="SIP_fam"/>
</dbReference>
<protein>
    <submittedName>
        <fullName evidence="4">Siderophore-interacting protein</fullName>
    </submittedName>
</protein>
<dbReference type="Pfam" id="PF04954">
    <property type="entry name" value="SIP"/>
    <property type="match status" value="1"/>
</dbReference>
<dbReference type="PANTHER" id="PTHR30157">
    <property type="entry name" value="FERRIC REDUCTASE, NADPH-DEPENDENT"/>
    <property type="match status" value="1"/>
</dbReference>
<evidence type="ECO:0000313" key="5">
    <source>
        <dbReference type="Proteomes" id="UP000664699"/>
    </source>
</evidence>
<dbReference type="CDD" id="cd06193">
    <property type="entry name" value="siderophore_interacting"/>
    <property type="match status" value="1"/>
</dbReference>
<dbReference type="Gene3D" id="3.30.310.50">
    <property type="entry name" value="Alpha-D-phosphohexomutase, C-terminal domain"/>
    <property type="match status" value="1"/>
</dbReference>
<evidence type="ECO:0000259" key="3">
    <source>
        <dbReference type="PROSITE" id="PS51384"/>
    </source>
</evidence>
<dbReference type="Pfam" id="PF09981">
    <property type="entry name" value="DUF2218"/>
    <property type="match status" value="1"/>
</dbReference>
<evidence type="ECO:0000313" key="4">
    <source>
        <dbReference type="EMBL" id="MBO0132077.1"/>
    </source>
</evidence>
<dbReference type="InterPro" id="IPR014543">
    <property type="entry name" value="UCP028291"/>
</dbReference>
<dbReference type="InterPro" id="IPR017927">
    <property type="entry name" value="FAD-bd_FR_type"/>
</dbReference>
<organism evidence="4 5">
    <name type="scientific">Agrobacterium burrii</name>
    <dbReference type="NCBI Taxonomy" id="2815339"/>
    <lineage>
        <taxon>Bacteria</taxon>
        <taxon>Pseudomonadati</taxon>
        <taxon>Pseudomonadota</taxon>
        <taxon>Alphaproteobacteria</taxon>
        <taxon>Hyphomicrobiales</taxon>
        <taxon>Rhizobiaceae</taxon>
        <taxon>Rhizobium/Agrobacterium group</taxon>
        <taxon>Agrobacterium</taxon>
        <taxon>Agrobacterium tumefaciens complex</taxon>
    </lineage>
</organism>
<accession>A0ABS3EJA4</accession>
<keyword evidence="5" id="KW-1185">Reference proteome</keyword>
<dbReference type="SUPFAM" id="SSF63380">
    <property type="entry name" value="Riboflavin synthase domain-like"/>
    <property type="match status" value="1"/>
</dbReference>
<reference evidence="4 5" key="1">
    <citation type="submission" date="2021-03" db="EMBL/GenBank/DDBJ databases">
        <title>Whole genome sequence of Agrobacterium sp. strain Rnr.</title>
        <authorList>
            <person name="Mafakheri H."/>
            <person name="Taghavi S.M."/>
            <person name="Nemanja K."/>
            <person name="Osdaghi E."/>
        </authorList>
    </citation>
    <scope>NUCLEOTIDE SEQUENCE [LARGE SCALE GENOMIC DNA]</scope>
    <source>
        <strain evidence="4 5">Rnr</strain>
    </source>
</reference>
<dbReference type="InterPro" id="IPR007037">
    <property type="entry name" value="SIP_rossman_dom"/>
</dbReference>
<evidence type="ECO:0000256" key="1">
    <source>
        <dbReference type="ARBA" id="ARBA00035644"/>
    </source>
</evidence>
<dbReference type="RefSeq" id="WP_207134556.1">
    <property type="nucleotide sequence ID" value="NZ_JAFLNA010000007.1"/>
</dbReference>
<dbReference type="PROSITE" id="PS51384">
    <property type="entry name" value="FAD_FR"/>
    <property type="match status" value="1"/>
</dbReference>
<comment type="caution">
    <text evidence="4">The sequence shown here is derived from an EMBL/GenBank/DDBJ whole genome shotgun (WGS) entry which is preliminary data.</text>
</comment>
<dbReference type="InterPro" id="IPR013113">
    <property type="entry name" value="SIP_FAD-bd"/>
</dbReference>
<dbReference type="Pfam" id="PF08021">
    <property type="entry name" value="FAD_binding_9"/>
    <property type="match status" value="1"/>
</dbReference>
<dbReference type="Gene3D" id="2.40.30.10">
    <property type="entry name" value="Translation factors"/>
    <property type="match status" value="1"/>
</dbReference>
<dbReference type="Proteomes" id="UP000664699">
    <property type="component" value="Unassembled WGS sequence"/>
</dbReference>
<dbReference type="Gene3D" id="3.40.50.80">
    <property type="entry name" value="Nucleotide-binding domain of ferredoxin-NADP reductase (FNR) module"/>
    <property type="match status" value="1"/>
</dbReference>
<name>A0ABS3EJA4_9HYPH</name>
<proteinExistence type="inferred from homology"/>
<feature type="domain" description="FAD-binding FR-type" evidence="3">
    <location>
        <begin position="120"/>
        <end position="245"/>
    </location>
</feature>
<dbReference type="PANTHER" id="PTHR30157:SF0">
    <property type="entry name" value="NADPH-DEPENDENT FERRIC-CHELATE REDUCTASE"/>
    <property type="match status" value="1"/>
</dbReference>
<feature type="region of interest" description="Disordered" evidence="2">
    <location>
        <begin position="1"/>
        <end position="21"/>
    </location>
</feature>
<evidence type="ECO:0000256" key="2">
    <source>
        <dbReference type="SAM" id="MobiDB-lite"/>
    </source>
</evidence>
<dbReference type="InterPro" id="IPR039261">
    <property type="entry name" value="FNR_nucleotide-bd"/>
</dbReference>